<reference evidence="1" key="1">
    <citation type="submission" date="2020-05" db="EMBL/GenBank/DDBJ databases">
        <authorList>
            <person name="Chiriac C."/>
            <person name="Salcher M."/>
            <person name="Ghai R."/>
            <person name="Kavagutti S V."/>
        </authorList>
    </citation>
    <scope>NUCLEOTIDE SEQUENCE</scope>
</reference>
<dbReference type="AlphaFoldDB" id="A0A6J6JY91"/>
<protein>
    <submittedName>
        <fullName evidence="1">Unannotated protein</fullName>
    </submittedName>
</protein>
<gene>
    <name evidence="1" type="ORF">UFOPK2157_00732</name>
</gene>
<proteinExistence type="predicted"/>
<name>A0A6J6JY91_9ZZZZ</name>
<evidence type="ECO:0000313" key="1">
    <source>
        <dbReference type="EMBL" id="CAB4642012.1"/>
    </source>
</evidence>
<sequence>MIPALIMSTYSPVAAFNPCPTGRWRTFSTTTPPSSPALIAICFIGASIAYSTIFAPVASSPVKPESFLNTAAPAWSRATPPPATIPSSTAAFAFRTASSMRCLRSLSSTSVAAPALITATPPANFARRSCNFSRS</sequence>
<organism evidence="1">
    <name type="scientific">freshwater metagenome</name>
    <dbReference type="NCBI Taxonomy" id="449393"/>
    <lineage>
        <taxon>unclassified sequences</taxon>
        <taxon>metagenomes</taxon>
        <taxon>ecological metagenomes</taxon>
    </lineage>
</organism>
<accession>A0A6J6JY91</accession>
<dbReference type="EMBL" id="CAEZVW010000025">
    <property type="protein sequence ID" value="CAB4642012.1"/>
    <property type="molecule type" value="Genomic_DNA"/>
</dbReference>